<dbReference type="EMBL" id="VTPC01003840">
    <property type="protein sequence ID" value="KAF2897935.1"/>
    <property type="molecule type" value="Genomic_DNA"/>
</dbReference>
<comment type="caution">
    <text evidence="3">The sequence shown here is derived from an EMBL/GenBank/DDBJ whole genome shotgun (WGS) entry which is preliminary data.</text>
</comment>
<dbReference type="SUPFAM" id="SSF81296">
    <property type="entry name" value="E set domains"/>
    <property type="match status" value="1"/>
</dbReference>
<feature type="repeat" description="Filamin" evidence="1">
    <location>
        <begin position="119"/>
        <end position="268"/>
    </location>
</feature>
<dbReference type="OrthoDB" id="10012602at2759"/>
<feature type="region of interest" description="Disordered" evidence="2">
    <location>
        <begin position="564"/>
        <end position="586"/>
    </location>
</feature>
<sequence>FCPSFSKRQRLLKWASGRLPPTWSSRTNTLPGGPAEFWRDGSLLCTLINSAIPGACPNPYRHWRRPPSHGQALAYKYLGIAPVFTEDEFNENILTPRSERLLLDYLIQVQQAITKISSQDLKFSSRYVARGMGLIVGEQYRKTTFYIYSSSTTTASKHDVIVSIRGPYNNNCTVTIPAYYATRKYSYEKRFDHRSKAQKAFFRTLSIDLGTFVNIGQKQQNENDIPIKVISEKERVKVIFIPRNTGIHEIAIITNGFHLVGSPFNVNVIANTTKSVEVFNEDIKYPCRRNRLRNMKRKIISKIIDFIDEKVSYETLKNKSLRGTDIPKIEITLSDEDDGVKAVSETVLENTESVETENSINRDIASCTTTKLSEERPLLPVFSVDNHNKNKANTTNETCLTSENYLDTISTAITTSPICNDHIETEVNLDFNGTSKIPKRNFEKKPLKRQGKIEDVDYLDKSENNEDFELESVDDFLVILEDEESGILDRENINDCFLIAKLSNQHTNKNKKLIEELYENKQYLQKENLLENSKTSNVFTEGEMNERDLDNSFDLEKTFQSLYESNKNEKKKQRTSENENDSTEPNSLNILHFLSSLKPELSLSNNVNENTMYLDKELLLERKMNFLECLQYWENNTNLNIKEKRKKYKSRRSLPNLFASSNREFTTIPQTPTDKDSDFKSIDSSEELEFQSQFKERQRYWKLLSSQATSYSSLSNSVYHLENTFKNNVNQNNIKSRRSLPDLFSKTLKEDYLKQSNDRNLTFSLDFFNSPEALHFKTKFRERREFWEKLSSQNLNESQYLVQHDKKFIDRLENNYDSGFYNSLPNIYTKSVNRSSSDLLIEDEDSLKYKIQYEQKREYWEKLSSDKINYVDVGPFQESKKYQSKGLCRGDLYSELNFISNMAKSKIQGQEDKNKGCTQSEINLTDDLKRINDQRDKMKTYFSEARDYFRNLEENVN</sequence>
<organism evidence="3 4">
    <name type="scientific">Ignelater luminosus</name>
    <name type="common">Cucubano</name>
    <name type="synonym">Pyrophorus luminosus</name>
    <dbReference type="NCBI Taxonomy" id="2038154"/>
    <lineage>
        <taxon>Eukaryota</taxon>
        <taxon>Metazoa</taxon>
        <taxon>Ecdysozoa</taxon>
        <taxon>Arthropoda</taxon>
        <taxon>Hexapoda</taxon>
        <taxon>Insecta</taxon>
        <taxon>Pterygota</taxon>
        <taxon>Neoptera</taxon>
        <taxon>Endopterygota</taxon>
        <taxon>Coleoptera</taxon>
        <taxon>Polyphaga</taxon>
        <taxon>Elateriformia</taxon>
        <taxon>Elateroidea</taxon>
        <taxon>Elateridae</taxon>
        <taxon>Agrypninae</taxon>
        <taxon>Pyrophorini</taxon>
        <taxon>Ignelater</taxon>
    </lineage>
</organism>
<accession>A0A8K0D202</accession>
<dbReference type="AlphaFoldDB" id="A0A8K0D202"/>
<dbReference type="InterPro" id="IPR017868">
    <property type="entry name" value="Filamin/ABP280_repeat-like"/>
</dbReference>
<gene>
    <name evidence="3" type="ORF">ILUMI_08239</name>
</gene>
<dbReference type="PROSITE" id="PS50194">
    <property type="entry name" value="FILAMIN_REPEAT"/>
    <property type="match status" value="1"/>
</dbReference>
<reference evidence="3" key="1">
    <citation type="submission" date="2019-08" db="EMBL/GenBank/DDBJ databases">
        <title>The genome of the North American firefly Photinus pyralis.</title>
        <authorList>
            <consortium name="Photinus pyralis genome working group"/>
            <person name="Fallon T.R."/>
            <person name="Sander Lower S.E."/>
            <person name="Weng J.-K."/>
        </authorList>
    </citation>
    <scope>NUCLEOTIDE SEQUENCE</scope>
    <source>
        <strain evidence="3">TRF0915ILg1</strain>
        <tissue evidence="3">Whole body</tissue>
    </source>
</reference>
<keyword evidence="4" id="KW-1185">Reference proteome</keyword>
<protein>
    <recommendedName>
        <fullName evidence="5">Calponin-homology (CH) domain-containing protein</fullName>
    </recommendedName>
</protein>
<dbReference type="Proteomes" id="UP000801492">
    <property type="component" value="Unassembled WGS sequence"/>
</dbReference>
<evidence type="ECO:0000256" key="2">
    <source>
        <dbReference type="SAM" id="MobiDB-lite"/>
    </source>
</evidence>
<dbReference type="InterPro" id="IPR014756">
    <property type="entry name" value="Ig_E-set"/>
</dbReference>
<name>A0A8K0D202_IGNLU</name>
<evidence type="ECO:0000256" key="1">
    <source>
        <dbReference type="PROSITE-ProRule" id="PRU00087"/>
    </source>
</evidence>
<evidence type="ECO:0008006" key="5">
    <source>
        <dbReference type="Google" id="ProtNLM"/>
    </source>
</evidence>
<feature type="non-terminal residue" evidence="3">
    <location>
        <position position="1"/>
    </location>
</feature>
<proteinExistence type="predicted"/>
<dbReference type="InterPro" id="IPR013783">
    <property type="entry name" value="Ig-like_fold"/>
</dbReference>
<dbReference type="Gene3D" id="2.60.40.10">
    <property type="entry name" value="Immunoglobulins"/>
    <property type="match status" value="1"/>
</dbReference>
<evidence type="ECO:0000313" key="3">
    <source>
        <dbReference type="EMBL" id="KAF2897935.1"/>
    </source>
</evidence>
<evidence type="ECO:0000313" key="4">
    <source>
        <dbReference type="Proteomes" id="UP000801492"/>
    </source>
</evidence>